<evidence type="ECO:0000313" key="1">
    <source>
        <dbReference type="EMBL" id="GGJ39770.1"/>
    </source>
</evidence>
<dbReference type="Proteomes" id="UP000657574">
    <property type="component" value="Unassembled WGS sequence"/>
</dbReference>
<reference evidence="1" key="1">
    <citation type="journal article" date="2014" name="Int. J. Syst. Evol. Microbiol.">
        <title>Complete genome sequence of Corynebacterium casei LMG S-19264T (=DSM 44701T), isolated from a smear-ripened cheese.</title>
        <authorList>
            <consortium name="US DOE Joint Genome Institute (JGI-PGF)"/>
            <person name="Walter F."/>
            <person name="Albersmeier A."/>
            <person name="Kalinowski J."/>
            <person name="Ruckert C."/>
        </authorList>
    </citation>
    <scope>NUCLEOTIDE SEQUENCE</scope>
    <source>
        <strain evidence="1">JCM 3086</strain>
    </source>
</reference>
<comment type="caution">
    <text evidence="1">The sequence shown here is derived from an EMBL/GenBank/DDBJ whole genome shotgun (WGS) entry which is preliminary data.</text>
</comment>
<dbReference type="AlphaFoldDB" id="A0A917NY40"/>
<reference evidence="1" key="2">
    <citation type="submission" date="2020-09" db="EMBL/GenBank/DDBJ databases">
        <authorList>
            <person name="Sun Q."/>
            <person name="Ohkuma M."/>
        </authorList>
    </citation>
    <scope>NUCLEOTIDE SEQUENCE</scope>
    <source>
        <strain evidence="1">JCM 3086</strain>
    </source>
</reference>
<sequence length="251" mass="26609">MVQLHHDSGRAELVLSAPERSNALDLDTAEQLRSATAELTRMPGLRTVLLRAEGRNFCVGGDLRSFAAHKDGLGGYVEAVATAAHEALEHLSGLAVPVVNAVQGAVAGAGVGLAFCGDIVVVARSARIRLAYTAVGLSPDMGSSWILPRLLGPRRAVELALTNRVLSAEEAVTWGLASHVVDDTDLIERARDITRTLAEAPAEALAATKRLFRQPADTRSLHDQLARESDLISSLASSGHAQDAIESFLQR</sequence>
<accession>A0A917NY40</accession>
<dbReference type="EMBL" id="BMQA01000024">
    <property type="protein sequence ID" value="GGJ39770.1"/>
    <property type="molecule type" value="Genomic_DNA"/>
</dbReference>
<dbReference type="InterPro" id="IPR001753">
    <property type="entry name" value="Enoyl-CoA_hydra/iso"/>
</dbReference>
<name>A0A917NY40_9ACTN</name>
<dbReference type="PANTHER" id="PTHR43459">
    <property type="entry name" value="ENOYL-COA HYDRATASE"/>
    <property type="match status" value="1"/>
</dbReference>
<dbReference type="SUPFAM" id="SSF52096">
    <property type="entry name" value="ClpP/crotonase"/>
    <property type="match status" value="1"/>
</dbReference>
<dbReference type="Pfam" id="PF00378">
    <property type="entry name" value="ECH_1"/>
    <property type="match status" value="1"/>
</dbReference>
<dbReference type="GO" id="GO:0003824">
    <property type="term" value="F:catalytic activity"/>
    <property type="evidence" value="ECO:0007669"/>
    <property type="project" value="UniProtKB-ARBA"/>
</dbReference>
<protein>
    <submittedName>
        <fullName evidence="1">Enoyl-CoA hydratase</fullName>
    </submittedName>
</protein>
<dbReference type="CDD" id="cd06558">
    <property type="entry name" value="crotonase-like"/>
    <property type="match status" value="1"/>
</dbReference>
<evidence type="ECO:0000313" key="2">
    <source>
        <dbReference type="Proteomes" id="UP000657574"/>
    </source>
</evidence>
<gene>
    <name evidence="1" type="ORF">GCM10010121_058630</name>
</gene>
<dbReference type="PANTHER" id="PTHR43459:SF1">
    <property type="entry name" value="EG:BACN32G11.4 PROTEIN"/>
    <property type="match status" value="1"/>
</dbReference>
<organism evidence="1 2">
    <name type="scientific">Streptomyces brasiliensis</name>
    <dbReference type="NCBI Taxonomy" id="1954"/>
    <lineage>
        <taxon>Bacteria</taxon>
        <taxon>Bacillati</taxon>
        <taxon>Actinomycetota</taxon>
        <taxon>Actinomycetes</taxon>
        <taxon>Kitasatosporales</taxon>
        <taxon>Streptomycetaceae</taxon>
        <taxon>Streptomyces</taxon>
    </lineage>
</organism>
<dbReference type="Gene3D" id="3.90.226.10">
    <property type="entry name" value="2-enoyl-CoA Hydratase, Chain A, domain 1"/>
    <property type="match status" value="1"/>
</dbReference>
<dbReference type="InterPro" id="IPR029045">
    <property type="entry name" value="ClpP/crotonase-like_dom_sf"/>
</dbReference>
<keyword evidence="2" id="KW-1185">Reference proteome</keyword>
<proteinExistence type="predicted"/>